<dbReference type="GO" id="GO:0004867">
    <property type="term" value="F:serine-type endopeptidase inhibitor activity"/>
    <property type="evidence" value="ECO:0007669"/>
    <property type="project" value="UniProtKB-KW"/>
</dbReference>
<feature type="chain" id="PRO_5030533038" description="BPTI/Kunitz inhibitor domain-containing protein" evidence="5">
    <location>
        <begin position="21"/>
        <end position="592"/>
    </location>
</feature>
<feature type="domain" description="BPTI/Kunitz inhibitor" evidence="6">
    <location>
        <begin position="447"/>
        <end position="497"/>
    </location>
</feature>
<dbReference type="Pfam" id="PF00014">
    <property type="entry name" value="Kunitz_BPTI"/>
    <property type="match status" value="2"/>
</dbReference>
<feature type="domain" description="BPTI/Kunitz inhibitor" evidence="6">
    <location>
        <begin position="510"/>
        <end position="579"/>
    </location>
</feature>
<accession>A0A7T8GXZ0</accession>
<dbReference type="SMART" id="SM00131">
    <property type="entry name" value="KU"/>
    <property type="match status" value="3"/>
</dbReference>
<evidence type="ECO:0000313" key="8">
    <source>
        <dbReference type="Proteomes" id="UP000595437"/>
    </source>
</evidence>
<evidence type="ECO:0000256" key="3">
    <source>
        <dbReference type="ARBA" id="ARBA00023157"/>
    </source>
</evidence>
<feature type="domain" description="BPTI/Kunitz inhibitor" evidence="6">
    <location>
        <begin position="382"/>
        <end position="434"/>
    </location>
</feature>
<protein>
    <recommendedName>
        <fullName evidence="6">BPTI/Kunitz inhibitor domain-containing protein</fullName>
    </recommendedName>
</protein>
<dbReference type="EMBL" id="CP045898">
    <property type="protein sequence ID" value="QQP39872.1"/>
    <property type="molecule type" value="Genomic_DNA"/>
</dbReference>
<dbReference type="FunFam" id="4.10.410.10:FF:000020">
    <property type="entry name" value="Collagen, type VI, alpha 3"/>
    <property type="match status" value="1"/>
</dbReference>
<keyword evidence="3" id="KW-1015">Disulfide bond</keyword>
<keyword evidence="2" id="KW-0722">Serine protease inhibitor</keyword>
<dbReference type="GO" id="GO:0005615">
    <property type="term" value="C:extracellular space"/>
    <property type="evidence" value="ECO:0007669"/>
    <property type="project" value="TreeGrafter"/>
</dbReference>
<dbReference type="OrthoDB" id="5950222at2759"/>
<evidence type="ECO:0000313" key="7">
    <source>
        <dbReference type="EMBL" id="QQP39872.1"/>
    </source>
</evidence>
<dbReference type="AlphaFoldDB" id="A0A7T8GXZ0"/>
<dbReference type="PANTHER" id="PTHR10083:SF328">
    <property type="entry name" value="TISSUE FACTOR PATHWAY INHIBITOR"/>
    <property type="match status" value="1"/>
</dbReference>
<dbReference type="PRINTS" id="PR00759">
    <property type="entry name" value="BASICPTASE"/>
</dbReference>
<dbReference type="InterPro" id="IPR002223">
    <property type="entry name" value="Kunitz_BPTI"/>
</dbReference>
<feature type="non-terminal residue" evidence="7">
    <location>
        <position position="1"/>
    </location>
</feature>
<feature type="region of interest" description="Disordered" evidence="4">
    <location>
        <begin position="50"/>
        <end position="102"/>
    </location>
</feature>
<evidence type="ECO:0000256" key="4">
    <source>
        <dbReference type="SAM" id="MobiDB-lite"/>
    </source>
</evidence>
<evidence type="ECO:0000256" key="5">
    <source>
        <dbReference type="SAM" id="SignalP"/>
    </source>
</evidence>
<evidence type="ECO:0000256" key="2">
    <source>
        <dbReference type="ARBA" id="ARBA00022900"/>
    </source>
</evidence>
<keyword evidence="8" id="KW-1185">Reference proteome</keyword>
<dbReference type="InterPro" id="IPR036880">
    <property type="entry name" value="Kunitz_BPTI_sf"/>
</dbReference>
<dbReference type="InterPro" id="IPR020901">
    <property type="entry name" value="Prtase_inh_Kunz-CS"/>
</dbReference>
<dbReference type="CDD" id="cd00109">
    <property type="entry name" value="Kunitz-type"/>
    <property type="match status" value="1"/>
</dbReference>
<sequence length="592" mass="65308">MKKALFLILLSLSAAISFSGEEEDYEVEGLYRLSEDGTLFVLYNEEEFDEHIPEESEEYRDYASGASGEAQMEDGSSVYDEEEEDRETMSTPSINPNSAKEDLKLETIPTEETTFASTIEENTTLEPTSSSVDTAITHSNESTSMSGSKTNEPFQADIHKYVDLESGNCSSLPYGCCLNSTLPAHSITGMGCCISDGCCPDLETSITEECHCSVHEEAVVRMEFPMRLLAVVASRVSLAVVRISIQEQKDIILRDAAVTPFPTDVVWTESLPTMATDRAKVLQGIAVSLKTEAEGVDFGGCGCEASEFGCCPDGKNEARGRISKDVRVSLGEFGIVEAITLRDSGILISNMEDAHCFGTVDVEETEISLKSTCVSPSGAVKCYLPKVPGPVSCTSNRARYYFDQESKECTDFTYNGCLGNANRFPSLGSCREECMKAVKRPRSEDPCEQPPEPGPCHGYFPLWHYDSSRGECTKFIFGGCKGNKNKFVKKEACENSCKHNLRTQSVKSKCRRPLTVSRDTRDCGEYPSVIPKWYFDEDIHSCIPFYLSSNQNLKCGSILIEENGNETLFDSLMECREACPNTYEPIISVTSH</sequence>
<evidence type="ECO:0000259" key="6">
    <source>
        <dbReference type="PROSITE" id="PS50279"/>
    </source>
</evidence>
<feature type="compositionally biased region" description="Polar residues" evidence="4">
    <location>
        <begin position="89"/>
        <end position="98"/>
    </location>
</feature>
<dbReference type="PROSITE" id="PS00280">
    <property type="entry name" value="BPTI_KUNITZ_1"/>
    <property type="match status" value="1"/>
</dbReference>
<name>A0A7T8GXZ0_CALRO</name>
<dbReference type="InterPro" id="IPR050098">
    <property type="entry name" value="TFPI/VKTCI-like"/>
</dbReference>
<dbReference type="PROSITE" id="PS50279">
    <property type="entry name" value="BPTI_KUNITZ_2"/>
    <property type="match status" value="3"/>
</dbReference>
<organism evidence="7 8">
    <name type="scientific">Caligus rogercresseyi</name>
    <name type="common">Sea louse</name>
    <dbReference type="NCBI Taxonomy" id="217165"/>
    <lineage>
        <taxon>Eukaryota</taxon>
        <taxon>Metazoa</taxon>
        <taxon>Ecdysozoa</taxon>
        <taxon>Arthropoda</taxon>
        <taxon>Crustacea</taxon>
        <taxon>Multicrustacea</taxon>
        <taxon>Hexanauplia</taxon>
        <taxon>Copepoda</taxon>
        <taxon>Siphonostomatoida</taxon>
        <taxon>Caligidae</taxon>
        <taxon>Caligus</taxon>
    </lineage>
</organism>
<dbReference type="PANTHER" id="PTHR10083">
    <property type="entry name" value="KUNITZ-TYPE PROTEASE INHIBITOR-RELATED"/>
    <property type="match status" value="1"/>
</dbReference>
<keyword evidence="1" id="KW-0646">Protease inhibitor</keyword>
<keyword evidence="5" id="KW-0732">Signal</keyword>
<dbReference type="Gene3D" id="4.10.410.10">
    <property type="entry name" value="Pancreatic trypsin inhibitor Kunitz domain"/>
    <property type="match status" value="3"/>
</dbReference>
<feature type="signal peptide" evidence="5">
    <location>
        <begin position="1"/>
        <end position="20"/>
    </location>
</feature>
<dbReference type="Proteomes" id="UP000595437">
    <property type="component" value="Chromosome 9"/>
</dbReference>
<proteinExistence type="predicted"/>
<reference evidence="8" key="1">
    <citation type="submission" date="2021-01" db="EMBL/GenBank/DDBJ databases">
        <title>Caligus Genome Assembly.</title>
        <authorList>
            <person name="Gallardo-Escarate C."/>
        </authorList>
    </citation>
    <scope>NUCLEOTIDE SEQUENCE [LARGE SCALE GENOMIC DNA]</scope>
</reference>
<gene>
    <name evidence="7" type="ORF">FKW44_013725</name>
</gene>
<evidence type="ECO:0000256" key="1">
    <source>
        <dbReference type="ARBA" id="ARBA00022690"/>
    </source>
</evidence>
<dbReference type="SUPFAM" id="SSF57362">
    <property type="entry name" value="BPTI-like"/>
    <property type="match status" value="3"/>
</dbReference>